<keyword evidence="9 12" id="KW-0560">Oxidoreductase</keyword>
<evidence type="ECO:0000256" key="5">
    <source>
        <dbReference type="ARBA" id="ARBA00022643"/>
    </source>
</evidence>
<dbReference type="Proteomes" id="UP000676506">
    <property type="component" value="Chromosome 1"/>
</dbReference>
<dbReference type="RefSeq" id="WP_211428655.1">
    <property type="nucleotide sequence ID" value="NZ_CP072648.1"/>
</dbReference>
<evidence type="ECO:0000256" key="2">
    <source>
        <dbReference type="ARBA" id="ARBA00002790"/>
    </source>
</evidence>
<dbReference type="Pfam" id="PF01207">
    <property type="entry name" value="Dus"/>
    <property type="match status" value="1"/>
</dbReference>
<proteinExistence type="inferred from homology"/>
<dbReference type="InterPro" id="IPR001269">
    <property type="entry name" value="DUS_fam"/>
</dbReference>
<evidence type="ECO:0000256" key="12">
    <source>
        <dbReference type="PIRNR" id="PIRNR006621"/>
    </source>
</evidence>
<accession>A0ABX8B7V5</accession>
<dbReference type="EMBL" id="CP072648">
    <property type="protein sequence ID" value="QUW02764.1"/>
    <property type="molecule type" value="Genomic_DNA"/>
</dbReference>
<dbReference type="PIRSF" id="PIRSF006621">
    <property type="entry name" value="Dus"/>
    <property type="match status" value="1"/>
</dbReference>
<keyword evidence="7" id="KW-0521">NADP</keyword>
<evidence type="ECO:0000256" key="7">
    <source>
        <dbReference type="ARBA" id="ARBA00022857"/>
    </source>
</evidence>
<keyword evidence="8" id="KW-0694">RNA-binding</keyword>
<evidence type="ECO:0000256" key="3">
    <source>
        <dbReference type="ARBA" id="ARBA00022555"/>
    </source>
</evidence>
<evidence type="ECO:0000256" key="6">
    <source>
        <dbReference type="ARBA" id="ARBA00022694"/>
    </source>
</evidence>
<keyword evidence="15" id="KW-1185">Reference proteome</keyword>
<dbReference type="SUPFAM" id="SSF51395">
    <property type="entry name" value="FMN-linked oxidoreductases"/>
    <property type="match status" value="1"/>
</dbReference>
<dbReference type="PANTHER" id="PTHR45846">
    <property type="entry name" value="TRNA-DIHYDROURIDINE(47) SYNTHASE [NAD(P)(+)]-LIKE"/>
    <property type="match status" value="1"/>
</dbReference>
<comment type="catalytic activity">
    <reaction evidence="10">
        <text>a 5,6-dihydrouridine in tRNA + NADP(+) = a uridine in tRNA + NADPH + H(+)</text>
        <dbReference type="Rhea" id="RHEA:23624"/>
        <dbReference type="Rhea" id="RHEA-COMP:13339"/>
        <dbReference type="Rhea" id="RHEA-COMP:13887"/>
        <dbReference type="ChEBI" id="CHEBI:15378"/>
        <dbReference type="ChEBI" id="CHEBI:57783"/>
        <dbReference type="ChEBI" id="CHEBI:58349"/>
        <dbReference type="ChEBI" id="CHEBI:65315"/>
        <dbReference type="ChEBI" id="CHEBI:74443"/>
    </reaction>
</comment>
<dbReference type="EC" id="1.3.1.-" evidence="12"/>
<comment type="catalytic activity">
    <reaction evidence="11">
        <text>a 5,6-dihydrouridine in tRNA + NAD(+) = a uridine in tRNA + NADH + H(+)</text>
        <dbReference type="Rhea" id="RHEA:54452"/>
        <dbReference type="Rhea" id="RHEA-COMP:13339"/>
        <dbReference type="Rhea" id="RHEA-COMP:13887"/>
        <dbReference type="ChEBI" id="CHEBI:15378"/>
        <dbReference type="ChEBI" id="CHEBI:57540"/>
        <dbReference type="ChEBI" id="CHEBI:57945"/>
        <dbReference type="ChEBI" id="CHEBI:65315"/>
        <dbReference type="ChEBI" id="CHEBI:74443"/>
    </reaction>
</comment>
<dbReference type="Gene3D" id="1.10.1200.80">
    <property type="entry name" value="Putative flavin oxidoreducatase, domain 2"/>
    <property type="match status" value="1"/>
</dbReference>
<dbReference type="NCBIfam" id="TIGR00737">
    <property type="entry name" value="nifR3_yhdG"/>
    <property type="match status" value="1"/>
</dbReference>
<dbReference type="PANTHER" id="PTHR45846:SF1">
    <property type="entry name" value="TRNA-DIHYDROURIDINE(47) SYNTHASE [NAD(P)(+)]-LIKE"/>
    <property type="match status" value="1"/>
</dbReference>
<dbReference type="InterPro" id="IPR018517">
    <property type="entry name" value="tRNA_hU_synthase_CS"/>
</dbReference>
<organism evidence="14 15">
    <name type="scientific">Chloracidobacterium validum</name>
    <dbReference type="NCBI Taxonomy" id="2821543"/>
    <lineage>
        <taxon>Bacteria</taxon>
        <taxon>Pseudomonadati</taxon>
        <taxon>Acidobacteriota</taxon>
        <taxon>Terriglobia</taxon>
        <taxon>Terriglobales</taxon>
        <taxon>Acidobacteriaceae</taxon>
        <taxon>Chloracidobacterium</taxon>
    </lineage>
</organism>
<dbReference type="PROSITE" id="PS01136">
    <property type="entry name" value="UPF0034"/>
    <property type="match status" value="1"/>
</dbReference>
<evidence type="ECO:0000259" key="13">
    <source>
        <dbReference type="Pfam" id="PF01207"/>
    </source>
</evidence>
<dbReference type="InterPro" id="IPR004652">
    <property type="entry name" value="DusB-like"/>
</dbReference>
<evidence type="ECO:0000313" key="15">
    <source>
        <dbReference type="Proteomes" id="UP000676506"/>
    </source>
</evidence>
<keyword evidence="3" id="KW-0820">tRNA-binding</keyword>
<evidence type="ECO:0000256" key="1">
    <source>
        <dbReference type="ARBA" id="ARBA00001917"/>
    </source>
</evidence>
<dbReference type="InterPro" id="IPR035587">
    <property type="entry name" value="DUS-like_FMN-bd"/>
</dbReference>
<dbReference type="InterPro" id="IPR013785">
    <property type="entry name" value="Aldolase_TIM"/>
</dbReference>
<evidence type="ECO:0000313" key="14">
    <source>
        <dbReference type="EMBL" id="QUW02764.1"/>
    </source>
</evidence>
<reference evidence="14 15" key="1">
    <citation type="submission" date="2021-03" db="EMBL/GenBank/DDBJ databases">
        <title>Genomic and phenotypic characterization of Chloracidobacterium isolates provides evidence for multiple species.</title>
        <authorList>
            <person name="Saini M.K."/>
            <person name="Costas A.M.G."/>
            <person name="Tank M."/>
            <person name="Bryant D.A."/>
        </authorList>
    </citation>
    <scope>NUCLEOTIDE SEQUENCE [LARGE SCALE GENOMIC DNA]</scope>
    <source>
        <strain evidence="14 15">BV2-C</strain>
    </source>
</reference>
<dbReference type="CDD" id="cd02801">
    <property type="entry name" value="DUS_like_FMN"/>
    <property type="match status" value="1"/>
</dbReference>
<protein>
    <recommendedName>
        <fullName evidence="12">tRNA-dihydrouridine synthase</fullName>
        <ecNumber evidence="12">1.3.1.-</ecNumber>
    </recommendedName>
</protein>
<dbReference type="InterPro" id="IPR024036">
    <property type="entry name" value="tRNA-dHydroUridine_Synthase_C"/>
</dbReference>
<evidence type="ECO:0000256" key="10">
    <source>
        <dbReference type="ARBA" id="ARBA00048205"/>
    </source>
</evidence>
<sequence length="363" mass="39602">MTFALPTAFSIRDVVIRPPLVLAPMAGVTDSAFRGLIKRLGGVGLIVTEFISVEGLTRGNLKTHKMMKFTPDERPLSIQFFGVDPKRMADAAEVAQEAGADLVDVNCGCPAKKVVGRGAGSSLLRDLPHLAVILREMRRRISIPLTIKIRTGWDDNSIVAVDVGKLAEDCGVEAIAIHGRTRVQGYSGQANWDIIAQVKQAVSIPVIGCGDVRQPADAIRRFRETGVDGVMIGRGAMANPWIFRQTAEAMQGVRPYRPTLYAKRDVLLEYFDLMLGECPTETAAMGKVKQLCAQFTKGLPGGAIFRTQVFHSQARLELTDRITDYFTRMGEREAAGELLPEPEEALAEEVLPDDACHRAQACA</sequence>
<evidence type="ECO:0000256" key="11">
    <source>
        <dbReference type="ARBA" id="ARBA00048802"/>
    </source>
</evidence>
<dbReference type="Gene3D" id="3.20.20.70">
    <property type="entry name" value="Aldolase class I"/>
    <property type="match status" value="1"/>
</dbReference>
<feature type="domain" description="DUS-like FMN-binding" evidence="13">
    <location>
        <begin position="22"/>
        <end position="317"/>
    </location>
</feature>
<evidence type="ECO:0000256" key="4">
    <source>
        <dbReference type="ARBA" id="ARBA00022630"/>
    </source>
</evidence>
<keyword evidence="4 12" id="KW-0285">Flavoprotein</keyword>
<keyword evidence="6 12" id="KW-0819">tRNA processing</keyword>
<evidence type="ECO:0000256" key="9">
    <source>
        <dbReference type="ARBA" id="ARBA00023002"/>
    </source>
</evidence>
<comment type="function">
    <text evidence="2 12">Catalyzes the synthesis of 5,6-dihydrouridine (D), a modified base found in the D-loop of most tRNAs, via the reduction of the C5-C6 double bond in target uridines.</text>
</comment>
<dbReference type="GO" id="GO:0016491">
    <property type="term" value="F:oxidoreductase activity"/>
    <property type="evidence" value="ECO:0007669"/>
    <property type="project" value="UniProtKB-KW"/>
</dbReference>
<evidence type="ECO:0000256" key="8">
    <source>
        <dbReference type="ARBA" id="ARBA00022884"/>
    </source>
</evidence>
<comment type="similarity">
    <text evidence="12">Belongs to the dus family.</text>
</comment>
<keyword evidence="5 12" id="KW-0288">FMN</keyword>
<comment type="cofactor">
    <cofactor evidence="1 12">
        <name>FMN</name>
        <dbReference type="ChEBI" id="CHEBI:58210"/>
    </cofactor>
</comment>
<gene>
    <name evidence="14" type="primary">dusB</name>
    <name evidence="14" type="ORF">J8C06_10570</name>
</gene>
<name>A0ABX8B7V5_9BACT</name>